<dbReference type="EMBL" id="AANZ01000010">
    <property type="protein sequence ID" value="EAQ80129.1"/>
    <property type="molecule type" value="Genomic_DNA"/>
</dbReference>
<organism evidence="2 3">
    <name type="scientific">Blastopirellula marina DSM 3645</name>
    <dbReference type="NCBI Taxonomy" id="314230"/>
    <lineage>
        <taxon>Bacteria</taxon>
        <taxon>Pseudomonadati</taxon>
        <taxon>Planctomycetota</taxon>
        <taxon>Planctomycetia</taxon>
        <taxon>Pirellulales</taxon>
        <taxon>Pirellulaceae</taxon>
        <taxon>Blastopirellula</taxon>
    </lineage>
</organism>
<evidence type="ECO:0000313" key="2">
    <source>
        <dbReference type="EMBL" id="EAQ80129.1"/>
    </source>
</evidence>
<dbReference type="AlphaFoldDB" id="A3ZT78"/>
<comment type="caution">
    <text evidence="2">The sequence shown here is derived from an EMBL/GenBank/DDBJ whole genome shotgun (WGS) entry which is preliminary data.</text>
</comment>
<dbReference type="HOGENOM" id="CLU_347699_0_0_0"/>
<proteinExistence type="predicted"/>
<feature type="compositionally biased region" description="Pro residues" evidence="1">
    <location>
        <begin position="61"/>
        <end position="71"/>
    </location>
</feature>
<gene>
    <name evidence="2" type="ORF">DSM3645_19073</name>
</gene>
<reference evidence="2 3" key="1">
    <citation type="submission" date="2006-02" db="EMBL/GenBank/DDBJ databases">
        <authorList>
            <person name="Amann R."/>
            <person name="Ferriera S."/>
            <person name="Johnson J."/>
            <person name="Kravitz S."/>
            <person name="Halpern A."/>
            <person name="Remington K."/>
            <person name="Beeson K."/>
            <person name="Tran B."/>
            <person name="Rogers Y.-H."/>
            <person name="Friedman R."/>
            <person name="Venter J.C."/>
        </authorList>
    </citation>
    <scope>NUCLEOTIDE SEQUENCE [LARGE SCALE GENOMIC DNA]</scope>
    <source>
        <strain evidence="2 3">DSM 3645</strain>
    </source>
</reference>
<protein>
    <submittedName>
        <fullName evidence="2">Uncharacterized protein</fullName>
    </submittedName>
</protein>
<name>A3ZT78_9BACT</name>
<sequence>MAKGEPTPAKRPAPARGEPTLAKRPEQLAAKGPTLADPSSRPQQAEIAPRVEKQFSLDLTPPLPTDSPSEPPVEQAMLASPAPRTDIPDPVLPSLPRASATVRPEEAPDRTRLIISEPILSNEPLAEVWPPAPQLRALAERVAFHPECKAWAARLNRELDQLAGLPLDSSEATESLDALVVIHNDASTLADQLGYSWKRTDMLQVGFALQRRLAIWRPLHACAQSGAIAERPPLDPQQMATPLNAVEAELRTGGELLSWSDFLLLDHIRDAMSLGYPEVERRTLARKVLRRMESAELNDAQKQVLTQPAFAPFQQELTVWAAEDVSLATALMQMEQFETTLASIDAIRLADSCQSLSYSSDTGLTALAVLIDQHYRNANCRIAVNASFMDALLPQMEPAEQDVDDTILGNRVRGRSRRETELKIRLSPDPIQWRVQLDVYGVVDSNTSSSSGPVTVFNHGRSRYQASKQLVVNPLGFWVSPATASAQTTTGINGLRTDYDEVPLLGSIVRSVARNQSEAKQLEARRVVEYKVEQNATQQLDAGLNEKVELWQDKLLNLAVDPLRTMGLAPAVIDLNTTSDQLVGRFRIAGDMQLAAHTPRPVAFADSAFSMQLHESTLNNSVRQLNLAGRRYRLDDVVRQIEGRLPQSEGSLLEQLPEGIEVVFADENPIEIRIYDGKVEMSLGLAELANGSRIYRNFRVIVAYSPQITGLRAELVREGTIKLDGSELGFGGQIALRAVFAKVFSKQRSLPIIPPQVADDSRLQSFELSQLALYDGWVALAISPKAAVAAETTDEPKIRIGQGAILQKITH</sequence>
<evidence type="ECO:0000256" key="1">
    <source>
        <dbReference type="SAM" id="MobiDB-lite"/>
    </source>
</evidence>
<dbReference type="Proteomes" id="UP000004358">
    <property type="component" value="Unassembled WGS sequence"/>
</dbReference>
<dbReference type="eggNOG" id="ENOG502Z8XZ">
    <property type="taxonomic scope" value="Bacteria"/>
</dbReference>
<evidence type="ECO:0000313" key="3">
    <source>
        <dbReference type="Proteomes" id="UP000004358"/>
    </source>
</evidence>
<accession>A3ZT78</accession>
<feature type="region of interest" description="Disordered" evidence="1">
    <location>
        <begin position="1"/>
        <end position="108"/>
    </location>
</feature>